<evidence type="ECO:0000256" key="4">
    <source>
        <dbReference type="ARBA" id="ARBA00022771"/>
    </source>
</evidence>
<protein>
    <recommendedName>
        <fullName evidence="11">C2H2-type domain-containing protein</fullName>
    </recommendedName>
</protein>
<evidence type="ECO:0000256" key="8">
    <source>
        <dbReference type="ARBA" id="ARBA00023163"/>
    </source>
</evidence>
<dbReference type="SMART" id="SM00355">
    <property type="entry name" value="ZnF_C2H2"/>
    <property type="match status" value="3"/>
</dbReference>
<reference evidence="12 13" key="1">
    <citation type="submission" date="2021-06" db="EMBL/GenBank/DDBJ databases">
        <title>Caerostris extrusa draft genome.</title>
        <authorList>
            <person name="Kono N."/>
            <person name="Arakawa K."/>
        </authorList>
    </citation>
    <scope>NUCLEOTIDE SEQUENCE [LARGE SCALE GENOMIC DNA]</scope>
</reference>
<dbReference type="InterPro" id="IPR036236">
    <property type="entry name" value="Znf_C2H2_sf"/>
</dbReference>
<keyword evidence="9" id="KW-0539">Nucleus</keyword>
<evidence type="ECO:0000256" key="7">
    <source>
        <dbReference type="ARBA" id="ARBA00023125"/>
    </source>
</evidence>
<keyword evidence="3" id="KW-0677">Repeat</keyword>
<dbReference type="SUPFAM" id="SSF57667">
    <property type="entry name" value="beta-beta-alpha zinc fingers"/>
    <property type="match status" value="2"/>
</dbReference>
<comment type="caution">
    <text evidence="12">The sequence shown here is derived from an EMBL/GenBank/DDBJ whole genome shotgun (WGS) entry which is preliminary data.</text>
</comment>
<keyword evidence="13" id="KW-1185">Reference proteome</keyword>
<dbReference type="FunFam" id="3.30.160.60:FF:001228">
    <property type="entry name" value="Zinc finger protein 236"/>
    <property type="match status" value="1"/>
</dbReference>
<keyword evidence="8" id="KW-0804">Transcription</keyword>
<keyword evidence="6" id="KW-0805">Transcription regulation</keyword>
<dbReference type="Pfam" id="PF00096">
    <property type="entry name" value="zf-C2H2"/>
    <property type="match status" value="3"/>
</dbReference>
<dbReference type="GO" id="GO:0005634">
    <property type="term" value="C:nucleus"/>
    <property type="evidence" value="ECO:0007669"/>
    <property type="project" value="UniProtKB-SubCell"/>
</dbReference>
<organism evidence="12 13">
    <name type="scientific">Caerostris extrusa</name>
    <name type="common">Bark spider</name>
    <name type="synonym">Caerostris bankana</name>
    <dbReference type="NCBI Taxonomy" id="172846"/>
    <lineage>
        <taxon>Eukaryota</taxon>
        <taxon>Metazoa</taxon>
        <taxon>Ecdysozoa</taxon>
        <taxon>Arthropoda</taxon>
        <taxon>Chelicerata</taxon>
        <taxon>Arachnida</taxon>
        <taxon>Araneae</taxon>
        <taxon>Araneomorphae</taxon>
        <taxon>Entelegynae</taxon>
        <taxon>Araneoidea</taxon>
        <taxon>Araneidae</taxon>
        <taxon>Caerostris</taxon>
    </lineage>
</organism>
<dbReference type="FunFam" id="3.30.160.60:FF:000912">
    <property type="entry name" value="Zinc finger protein 660"/>
    <property type="match status" value="1"/>
</dbReference>
<evidence type="ECO:0000256" key="6">
    <source>
        <dbReference type="ARBA" id="ARBA00023015"/>
    </source>
</evidence>
<evidence type="ECO:0000256" key="10">
    <source>
        <dbReference type="PROSITE-ProRule" id="PRU00042"/>
    </source>
</evidence>
<dbReference type="InterPro" id="IPR013087">
    <property type="entry name" value="Znf_C2H2_type"/>
</dbReference>
<comment type="subcellular location">
    <subcellularLocation>
        <location evidence="1">Nucleus</location>
    </subcellularLocation>
</comment>
<dbReference type="GO" id="GO:0000981">
    <property type="term" value="F:DNA-binding transcription factor activity, RNA polymerase II-specific"/>
    <property type="evidence" value="ECO:0007669"/>
    <property type="project" value="TreeGrafter"/>
</dbReference>
<gene>
    <name evidence="12" type="ORF">CEXT_680491</name>
</gene>
<feature type="domain" description="C2H2-type" evidence="11">
    <location>
        <begin position="83"/>
        <end position="110"/>
    </location>
</feature>
<dbReference type="GO" id="GO:0003677">
    <property type="term" value="F:DNA binding"/>
    <property type="evidence" value="ECO:0007669"/>
    <property type="project" value="UniProtKB-KW"/>
</dbReference>
<dbReference type="GO" id="GO:0008270">
    <property type="term" value="F:zinc ion binding"/>
    <property type="evidence" value="ECO:0007669"/>
    <property type="project" value="UniProtKB-KW"/>
</dbReference>
<dbReference type="AlphaFoldDB" id="A0AAV4PMH1"/>
<dbReference type="PANTHER" id="PTHR24394:SF29">
    <property type="entry name" value="MYONEURIN"/>
    <property type="match status" value="1"/>
</dbReference>
<evidence type="ECO:0000313" key="13">
    <source>
        <dbReference type="Proteomes" id="UP001054945"/>
    </source>
</evidence>
<keyword evidence="2" id="KW-0479">Metal-binding</keyword>
<evidence type="ECO:0000256" key="3">
    <source>
        <dbReference type="ARBA" id="ARBA00022737"/>
    </source>
</evidence>
<feature type="domain" description="C2H2-type" evidence="11">
    <location>
        <begin position="111"/>
        <end position="138"/>
    </location>
</feature>
<accession>A0AAV4PMH1</accession>
<dbReference type="Gene3D" id="3.30.160.60">
    <property type="entry name" value="Classic Zinc Finger"/>
    <property type="match status" value="3"/>
</dbReference>
<evidence type="ECO:0000256" key="2">
    <source>
        <dbReference type="ARBA" id="ARBA00022723"/>
    </source>
</evidence>
<proteinExistence type="predicted"/>
<dbReference type="PROSITE" id="PS00028">
    <property type="entry name" value="ZINC_FINGER_C2H2_1"/>
    <property type="match status" value="3"/>
</dbReference>
<evidence type="ECO:0000256" key="5">
    <source>
        <dbReference type="ARBA" id="ARBA00022833"/>
    </source>
</evidence>
<dbReference type="PANTHER" id="PTHR24394">
    <property type="entry name" value="ZINC FINGER PROTEIN"/>
    <property type="match status" value="1"/>
</dbReference>
<evidence type="ECO:0000259" key="11">
    <source>
        <dbReference type="PROSITE" id="PS50157"/>
    </source>
</evidence>
<keyword evidence="5" id="KW-0862">Zinc</keyword>
<evidence type="ECO:0000313" key="12">
    <source>
        <dbReference type="EMBL" id="GIX97849.1"/>
    </source>
</evidence>
<feature type="domain" description="C2H2-type" evidence="11">
    <location>
        <begin position="55"/>
        <end position="82"/>
    </location>
</feature>
<dbReference type="PROSITE" id="PS50157">
    <property type="entry name" value="ZINC_FINGER_C2H2_2"/>
    <property type="match status" value="3"/>
</dbReference>
<name>A0AAV4PMH1_CAEEX</name>
<sequence length="157" mass="17935">MRYYEINLNESSCQSLELSIRGASHETDGISGGENSSFHKIQSNISTNSNECSSSVCYVCRKEYSSVASLNRHMLIHSAENPFVCKTCQRPFYRFSHLEVHMLVHTGEKPHICEICQRTFTQSSSLKRHVAIHSGTKPHRCDYCYYQTARKSLLNAH</sequence>
<evidence type="ECO:0000256" key="1">
    <source>
        <dbReference type="ARBA" id="ARBA00004123"/>
    </source>
</evidence>
<evidence type="ECO:0000256" key="9">
    <source>
        <dbReference type="ARBA" id="ARBA00023242"/>
    </source>
</evidence>
<dbReference type="EMBL" id="BPLR01004827">
    <property type="protein sequence ID" value="GIX97849.1"/>
    <property type="molecule type" value="Genomic_DNA"/>
</dbReference>
<keyword evidence="4 10" id="KW-0863">Zinc-finger</keyword>
<keyword evidence="7" id="KW-0238">DNA-binding</keyword>
<dbReference type="Proteomes" id="UP001054945">
    <property type="component" value="Unassembled WGS sequence"/>
</dbReference>